<dbReference type="AlphaFoldDB" id="A0AA40FYH6"/>
<name>A0AA40FYH6_9HYME</name>
<dbReference type="Proteomes" id="UP001177670">
    <property type="component" value="Unassembled WGS sequence"/>
</dbReference>
<organism evidence="2 3">
    <name type="scientific">Melipona bicolor</name>
    <dbReference type="NCBI Taxonomy" id="60889"/>
    <lineage>
        <taxon>Eukaryota</taxon>
        <taxon>Metazoa</taxon>
        <taxon>Ecdysozoa</taxon>
        <taxon>Arthropoda</taxon>
        <taxon>Hexapoda</taxon>
        <taxon>Insecta</taxon>
        <taxon>Pterygota</taxon>
        <taxon>Neoptera</taxon>
        <taxon>Endopterygota</taxon>
        <taxon>Hymenoptera</taxon>
        <taxon>Apocrita</taxon>
        <taxon>Aculeata</taxon>
        <taxon>Apoidea</taxon>
        <taxon>Anthophila</taxon>
        <taxon>Apidae</taxon>
        <taxon>Melipona</taxon>
    </lineage>
</organism>
<evidence type="ECO:0000313" key="3">
    <source>
        <dbReference type="Proteomes" id="UP001177670"/>
    </source>
</evidence>
<accession>A0AA40FYH6</accession>
<sequence length="100" mass="10990">MDFRRSGTDQRAALKNDSGCTRKNVSAVDGTDSGVLPEAARPLQIDLLQEHGARATLARVRPKTNHRYPADHRVRQDGSWIHEALAGRPDCSTKGWSVNA</sequence>
<evidence type="ECO:0000256" key="1">
    <source>
        <dbReference type="SAM" id="MobiDB-lite"/>
    </source>
</evidence>
<dbReference type="EMBL" id="JAHYIQ010000012">
    <property type="protein sequence ID" value="KAK1127526.1"/>
    <property type="molecule type" value="Genomic_DNA"/>
</dbReference>
<comment type="caution">
    <text evidence="2">The sequence shown here is derived from an EMBL/GenBank/DDBJ whole genome shotgun (WGS) entry which is preliminary data.</text>
</comment>
<feature type="region of interest" description="Disordered" evidence="1">
    <location>
        <begin position="1"/>
        <end position="22"/>
    </location>
</feature>
<reference evidence="2" key="1">
    <citation type="submission" date="2021-10" db="EMBL/GenBank/DDBJ databases">
        <title>Melipona bicolor Genome sequencing and assembly.</title>
        <authorList>
            <person name="Araujo N.S."/>
            <person name="Arias M.C."/>
        </authorList>
    </citation>
    <scope>NUCLEOTIDE SEQUENCE</scope>
    <source>
        <strain evidence="2">USP_2M_L1-L4_2017</strain>
        <tissue evidence="2">Whole body</tissue>
    </source>
</reference>
<protein>
    <submittedName>
        <fullName evidence="2">Uncharacterized protein</fullName>
    </submittedName>
</protein>
<evidence type="ECO:0000313" key="2">
    <source>
        <dbReference type="EMBL" id="KAK1127526.1"/>
    </source>
</evidence>
<gene>
    <name evidence="2" type="ORF">K0M31_004058</name>
</gene>
<feature type="compositionally biased region" description="Basic and acidic residues" evidence="1">
    <location>
        <begin position="1"/>
        <end position="14"/>
    </location>
</feature>
<keyword evidence="3" id="KW-1185">Reference proteome</keyword>
<proteinExistence type="predicted"/>